<organism evidence="2 3">
    <name type="scientific">Paramuricea clavata</name>
    <name type="common">Red gorgonian</name>
    <name type="synonym">Violescent sea-whip</name>
    <dbReference type="NCBI Taxonomy" id="317549"/>
    <lineage>
        <taxon>Eukaryota</taxon>
        <taxon>Metazoa</taxon>
        <taxon>Cnidaria</taxon>
        <taxon>Anthozoa</taxon>
        <taxon>Octocorallia</taxon>
        <taxon>Malacalcyonacea</taxon>
        <taxon>Plexauridae</taxon>
        <taxon>Paramuricea</taxon>
    </lineage>
</organism>
<keyword evidence="1" id="KW-0694">RNA-binding</keyword>
<dbReference type="Gene3D" id="3.30.70.330">
    <property type="match status" value="1"/>
</dbReference>
<dbReference type="InterPro" id="IPR000504">
    <property type="entry name" value="RRM_dom"/>
</dbReference>
<dbReference type="InterPro" id="IPR035979">
    <property type="entry name" value="RBD_domain_sf"/>
</dbReference>
<dbReference type="GO" id="GO:0005689">
    <property type="term" value="C:U12-type spliceosomal complex"/>
    <property type="evidence" value="ECO:0007669"/>
    <property type="project" value="TreeGrafter"/>
</dbReference>
<dbReference type="Pfam" id="PF00076">
    <property type="entry name" value="RRM_1"/>
    <property type="match status" value="1"/>
</dbReference>
<proteinExistence type="predicted"/>
<dbReference type="EMBL" id="CACRXK020026744">
    <property type="protein sequence ID" value="CAB4040409.1"/>
    <property type="molecule type" value="Genomic_DNA"/>
</dbReference>
<dbReference type="InterPro" id="IPR012677">
    <property type="entry name" value="Nucleotide-bd_a/b_plait_sf"/>
</dbReference>
<gene>
    <name evidence="2" type="ORF">PACLA_8A089151</name>
</gene>
<comment type="caution">
    <text evidence="2">The sequence shown here is derived from an EMBL/GenBank/DDBJ whole genome shotgun (WGS) entry which is preliminary data.</text>
</comment>
<dbReference type="SUPFAM" id="SSF54928">
    <property type="entry name" value="RNA-binding domain, RBD"/>
    <property type="match status" value="1"/>
</dbReference>
<name>A0A6S7LS02_PARCT</name>
<dbReference type="InterPro" id="IPR045164">
    <property type="entry name" value="RBM41/RNPC3"/>
</dbReference>
<protein>
    <submittedName>
        <fullName evidence="2">RNA-binding 41-like</fullName>
    </submittedName>
</protein>
<dbReference type="Proteomes" id="UP001152795">
    <property type="component" value="Unassembled WGS sequence"/>
</dbReference>
<dbReference type="AlphaFoldDB" id="A0A6S7LS02"/>
<dbReference type="PANTHER" id="PTHR16105">
    <property type="entry name" value="RNA-BINDING REGION-CONTAINING PROTEIN 3"/>
    <property type="match status" value="1"/>
</dbReference>
<dbReference type="GO" id="GO:0097157">
    <property type="term" value="F:pre-mRNA intronic binding"/>
    <property type="evidence" value="ECO:0007669"/>
    <property type="project" value="TreeGrafter"/>
</dbReference>
<evidence type="ECO:0000313" key="3">
    <source>
        <dbReference type="Proteomes" id="UP001152795"/>
    </source>
</evidence>
<dbReference type="PANTHER" id="PTHR16105:SF2">
    <property type="entry name" value="RNA-BINDING PROTEIN 41"/>
    <property type="match status" value="1"/>
</dbReference>
<feature type="non-terminal residue" evidence="2">
    <location>
        <position position="1"/>
    </location>
</feature>
<dbReference type="PROSITE" id="PS50102">
    <property type="entry name" value="RRM"/>
    <property type="match status" value="1"/>
</dbReference>
<keyword evidence="3" id="KW-1185">Reference proteome</keyword>
<evidence type="ECO:0000256" key="1">
    <source>
        <dbReference type="ARBA" id="ARBA00022884"/>
    </source>
</evidence>
<evidence type="ECO:0000313" key="2">
    <source>
        <dbReference type="EMBL" id="CAB4040409.1"/>
    </source>
</evidence>
<dbReference type="CDD" id="cd12239">
    <property type="entry name" value="RRM2_RBM40_like"/>
    <property type="match status" value="1"/>
</dbReference>
<dbReference type="GO" id="GO:0030626">
    <property type="term" value="F:U12 snRNA binding"/>
    <property type="evidence" value="ECO:0007669"/>
    <property type="project" value="TreeGrafter"/>
</dbReference>
<accession>A0A6S7LS02</accession>
<reference evidence="2" key="1">
    <citation type="submission" date="2020-04" db="EMBL/GenBank/DDBJ databases">
        <authorList>
            <person name="Alioto T."/>
            <person name="Alioto T."/>
            <person name="Gomez Garrido J."/>
        </authorList>
    </citation>
    <scope>NUCLEOTIDE SEQUENCE</scope>
    <source>
        <strain evidence="2">A484AB</strain>
    </source>
</reference>
<dbReference type="SMART" id="SM00360">
    <property type="entry name" value="RRM"/>
    <property type="match status" value="1"/>
</dbReference>
<sequence>DSKRRNYGINPEIEHDRRKAIQKKIESKEQKLAQETTFSNVRTMSRHAMEVEKSLNRGTEKSNVFSHLVHSQQKFDPALDTVLMEYNEKRNCKNQEIKGNIGRAQEGEVCNTHYESDDDHGSERVLPLDEEVIKRHRLTLDEIHSIPRFRDYQPGFPNEVLYIKNLSKKVSEADLQALFNRYEDQDNQIHIRLMSGRMKGQAFVTFADKDVAIEAFNLVNGYELYGRPIIIQYGRKCKDSA</sequence>
<dbReference type="OrthoDB" id="277802at2759"/>
<dbReference type="GO" id="GO:0000398">
    <property type="term" value="P:mRNA splicing, via spliceosome"/>
    <property type="evidence" value="ECO:0007669"/>
    <property type="project" value="TreeGrafter"/>
</dbReference>